<dbReference type="Pfam" id="PF11969">
    <property type="entry name" value="DcpS_C"/>
    <property type="match status" value="1"/>
</dbReference>
<dbReference type="HOGENOM" id="CLU_041045_1_0_1"/>
<name>I6ZW39_ENCRO</name>
<evidence type="ECO:0000313" key="2">
    <source>
        <dbReference type="EMBL" id="AFN83976.1"/>
    </source>
</evidence>
<organism evidence="2 3">
    <name type="scientific">Encephalitozoon romaleae (strain SJ-2008)</name>
    <name type="common">Microsporidian parasite</name>
    <dbReference type="NCBI Taxonomy" id="1178016"/>
    <lineage>
        <taxon>Eukaryota</taxon>
        <taxon>Fungi</taxon>
        <taxon>Fungi incertae sedis</taxon>
        <taxon>Microsporidia</taxon>
        <taxon>Unikaryonidae</taxon>
        <taxon>Encephalitozoon</taxon>
    </lineage>
</organism>
<dbReference type="GO" id="GO:0000290">
    <property type="term" value="P:deadenylation-dependent decapping of nuclear-transcribed mRNA"/>
    <property type="evidence" value="ECO:0007669"/>
    <property type="project" value="InterPro"/>
</dbReference>
<dbReference type="EMBL" id="CP003529">
    <property type="protein sequence ID" value="AFN83976.1"/>
    <property type="molecule type" value="Genomic_DNA"/>
</dbReference>
<dbReference type="Gene3D" id="3.30.428.10">
    <property type="entry name" value="HIT-like"/>
    <property type="match status" value="1"/>
</dbReference>
<dbReference type="OrthoDB" id="10264956at2759"/>
<sequence length="280" mass="33224">MFSIRDLSIICKNLDPNMKDIIKEFILDQSLVNSEGNLYIGRIRDKKAILIFPRQSVSKDTFIQFLSLPMENIQSNNIYYSYRVLGPIYINFRVIYPATEDHIKKYSPRLVYVKETYKEYLDFINNHAHISTNWMDNITLKNKRNVNENILYEDGEIMIIPDYKWNCQNIDALHLLIIFKDLGLKTVRDIDNWEILVRAQEKASNVLETMFSLDFNHVFMFFHYRPTYLRLHIHVINIKIAYEGTASSIRAIPLHDVIHNLRTDPSYYKKDMFVLQSEIS</sequence>
<evidence type="ECO:0000313" key="3">
    <source>
        <dbReference type="Proteomes" id="UP000010094"/>
    </source>
</evidence>
<evidence type="ECO:0008006" key="4">
    <source>
        <dbReference type="Google" id="ProtNLM"/>
    </source>
</evidence>
<dbReference type="GO" id="GO:0016787">
    <property type="term" value="F:hydrolase activity"/>
    <property type="evidence" value="ECO:0007669"/>
    <property type="project" value="InterPro"/>
</dbReference>
<dbReference type="VEuPathDB" id="MicrosporidiaDB:EROM_101610"/>
<keyword evidence="3" id="KW-1185">Reference proteome</keyword>
<accession>I6ZW39</accession>
<dbReference type="InterPro" id="IPR036265">
    <property type="entry name" value="HIT-like_sf"/>
</dbReference>
<dbReference type="SUPFAM" id="SSF102860">
    <property type="entry name" value="mRNA decapping enzyme DcpS N-terminal domain"/>
    <property type="match status" value="1"/>
</dbReference>
<dbReference type="KEGG" id="ero:EROM_101610"/>
<evidence type="ECO:0000256" key="1">
    <source>
        <dbReference type="ARBA" id="ARBA00010208"/>
    </source>
</evidence>
<dbReference type="InterPro" id="IPR011145">
    <property type="entry name" value="Scavenger_mRNA_decap_enz_N"/>
</dbReference>
<dbReference type="GO" id="GO:0000340">
    <property type="term" value="F:RNA 7-methylguanosine cap binding"/>
    <property type="evidence" value="ECO:0007669"/>
    <property type="project" value="TreeGrafter"/>
</dbReference>
<dbReference type="RefSeq" id="XP_009265473.1">
    <property type="nucleotide sequence ID" value="XM_009267198.1"/>
</dbReference>
<reference evidence="2 3" key="1">
    <citation type="journal article" date="2012" name="Proc. Natl. Acad. Sci. U.S.A.">
        <title>Gain and loss of multiple functionally related, horizontally transferred genes in the reduced genomes of two microsporidian parasites.</title>
        <authorList>
            <person name="Pombert J.-F."/>
            <person name="Selman M."/>
            <person name="Burki F."/>
            <person name="Bardell F.T."/>
            <person name="Farinelli L."/>
            <person name="Solter L.F."/>
            <person name="Whitman D.W."/>
            <person name="Weiss L.M."/>
            <person name="Corradi N."/>
            <person name="Keeling P.J."/>
        </authorList>
    </citation>
    <scope>NUCLEOTIDE SEQUENCE [LARGE SCALE GENOMIC DNA]</scope>
    <source>
        <strain evidence="2 3">SJ-2008</strain>
    </source>
</reference>
<dbReference type="Pfam" id="PF05652">
    <property type="entry name" value="DcpS"/>
    <property type="match status" value="1"/>
</dbReference>
<protein>
    <recommendedName>
        <fullName evidence="4">M7GpppX diphosphatase</fullName>
    </recommendedName>
</protein>
<dbReference type="Proteomes" id="UP000010094">
    <property type="component" value="Chromosome X"/>
</dbReference>
<dbReference type="AlphaFoldDB" id="I6ZW39"/>
<dbReference type="GO" id="GO:0005634">
    <property type="term" value="C:nucleus"/>
    <property type="evidence" value="ECO:0007669"/>
    <property type="project" value="TreeGrafter"/>
</dbReference>
<dbReference type="GeneID" id="20564591"/>
<dbReference type="PANTHER" id="PTHR12978:SF0">
    <property type="entry name" value="M7GPPPX DIPHOSPHATASE"/>
    <property type="match status" value="1"/>
</dbReference>
<comment type="similarity">
    <text evidence="1">Belongs to the HIT family.</text>
</comment>
<dbReference type="GO" id="GO:0000932">
    <property type="term" value="C:P-body"/>
    <property type="evidence" value="ECO:0007669"/>
    <property type="project" value="TreeGrafter"/>
</dbReference>
<dbReference type="InterPro" id="IPR008594">
    <property type="entry name" value="DcpS/DCS2"/>
</dbReference>
<dbReference type="SUPFAM" id="SSF54197">
    <property type="entry name" value="HIT-like"/>
    <property type="match status" value="1"/>
</dbReference>
<proteinExistence type="inferred from homology"/>
<dbReference type="PANTHER" id="PTHR12978">
    <property type="entry name" value="HISTIDINE TRIAD HIT PROTEIN MEMBER"/>
    <property type="match status" value="1"/>
</dbReference>
<gene>
    <name evidence="2" type="ordered locus">EROM_101610</name>
</gene>
<dbReference type="Gene3D" id="3.30.200.40">
    <property type="entry name" value="Scavenger mRNA decapping enzyme, N-terminal domain"/>
    <property type="match status" value="1"/>
</dbReference>